<dbReference type="SUPFAM" id="SSF56281">
    <property type="entry name" value="Metallo-hydrolase/oxidoreductase"/>
    <property type="match status" value="1"/>
</dbReference>
<feature type="transmembrane region" description="Helical" evidence="6">
    <location>
        <begin position="464"/>
        <end position="483"/>
    </location>
</feature>
<dbReference type="Proteomes" id="UP000276888">
    <property type="component" value="Chromosome"/>
</dbReference>
<feature type="transmembrane region" description="Helical" evidence="6">
    <location>
        <begin position="365"/>
        <end position="389"/>
    </location>
</feature>
<reference evidence="8 9" key="1">
    <citation type="submission" date="2018-08" db="EMBL/GenBank/DDBJ databases">
        <title>Microbacterium lemovicicum sp. nov., a bacterium isolated from a natural uranium-rich soil.</title>
        <authorList>
            <person name="ORTET P."/>
        </authorList>
    </citation>
    <scope>NUCLEOTIDE SEQUENCE [LARGE SCALE GENOMIC DNA]</scope>
    <source>
        <strain evidence="8 9">Viu22</strain>
    </source>
</reference>
<evidence type="ECO:0000256" key="5">
    <source>
        <dbReference type="ARBA" id="ARBA00023136"/>
    </source>
</evidence>
<dbReference type="InterPro" id="IPR052159">
    <property type="entry name" value="Competence_DNA_uptake"/>
</dbReference>
<feature type="transmembrane region" description="Helical" evidence="6">
    <location>
        <begin position="526"/>
        <end position="548"/>
    </location>
</feature>
<protein>
    <submittedName>
        <fullName evidence="8">ComE operon protein 3</fullName>
    </submittedName>
</protein>
<evidence type="ECO:0000256" key="4">
    <source>
        <dbReference type="ARBA" id="ARBA00022989"/>
    </source>
</evidence>
<organism evidence="8 9">
    <name type="scientific">Microbacterium lemovicicum</name>
    <dbReference type="NCBI Taxonomy" id="1072463"/>
    <lineage>
        <taxon>Bacteria</taxon>
        <taxon>Bacillati</taxon>
        <taxon>Actinomycetota</taxon>
        <taxon>Actinomycetes</taxon>
        <taxon>Micrococcales</taxon>
        <taxon>Microbacteriaceae</taxon>
        <taxon>Microbacterium</taxon>
    </lineage>
</organism>
<feature type="transmembrane region" description="Helical" evidence="6">
    <location>
        <begin position="276"/>
        <end position="298"/>
    </location>
</feature>
<evidence type="ECO:0000313" key="9">
    <source>
        <dbReference type="Proteomes" id="UP000276888"/>
    </source>
</evidence>
<dbReference type="AlphaFoldDB" id="A0A3S9WAM0"/>
<feature type="transmembrane region" description="Helical" evidence="6">
    <location>
        <begin position="46"/>
        <end position="67"/>
    </location>
</feature>
<dbReference type="GO" id="GO:0005886">
    <property type="term" value="C:plasma membrane"/>
    <property type="evidence" value="ECO:0007669"/>
    <property type="project" value="UniProtKB-SubCell"/>
</dbReference>
<dbReference type="PANTHER" id="PTHR30619:SF1">
    <property type="entry name" value="RECOMBINATION PROTEIN 2"/>
    <property type="match status" value="1"/>
</dbReference>
<feature type="transmembrane region" description="Helical" evidence="6">
    <location>
        <begin position="428"/>
        <end position="452"/>
    </location>
</feature>
<comment type="subcellular location">
    <subcellularLocation>
        <location evidence="1">Cell membrane</location>
        <topology evidence="1">Multi-pass membrane protein</topology>
    </subcellularLocation>
</comment>
<name>A0A3S9WAM0_9MICO</name>
<dbReference type="InterPro" id="IPR036866">
    <property type="entry name" value="RibonucZ/Hydroxyglut_hydro"/>
</dbReference>
<evidence type="ECO:0000256" key="6">
    <source>
        <dbReference type="SAM" id="Phobius"/>
    </source>
</evidence>
<proteinExistence type="predicted"/>
<dbReference type="InterPro" id="IPR004477">
    <property type="entry name" value="ComEC_N"/>
</dbReference>
<accession>A0A3S9WAM0</accession>
<evidence type="ECO:0000259" key="7">
    <source>
        <dbReference type="SMART" id="SM00849"/>
    </source>
</evidence>
<dbReference type="Pfam" id="PF00753">
    <property type="entry name" value="Lactamase_B"/>
    <property type="match status" value="1"/>
</dbReference>
<feature type="transmembrane region" description="Helical" evidence="6">
    <location>
        <begin position="489"/>
        <end position="514"/>
    </location>
</feature>
<dbReference type="NCBIfam" id="TIGR00360">
    <property type="entry name" value="ComEC_N-term"/>
    <property type="match status" value="1"/>
</dbReference>
<dbReference type="Gene3D" id="3.60.15.10">
    <property type="entry name" value="Ribonuclease Z/Hydroxyacylglutathione hydrolase-like"/>
    <property type="match status" value="1"/>
</dbReference>
<dbReference type="InterPro" id="IPR001279">
    <property type="entry name" value="Metallo-B-lactamas"/>
</dbReference>
<gene>
    <name evidence="8" type="primary">comEC</name>
    <name evidence="8" type="ORF">CVS47_01533</name>
</gene>
<keyword evidence="2" id="KW-1003">Cell membrane</keyword>
<dbReference type="SMART" id="SM00849">
    <property type="entry name" value="Lactamase_B"/>
    <property type="match status" value="1"/>
</dbReference>
<evidence type="ECO:0000313" key="8">
    <source>
        <dbReference type="EMBL" id="AZS36913.1"/>
    </source>
</evidence>
<dbReference type="RefSeq" id="WP_241240313.1">
    <property type="nucleotide sequence ID" value="NZ_CP031423.1"/>
</dbReference>
<feature type="transmembrane region" description="Helical" evidence="6">
    <location>
        <begin position="401"/>
        <end position="422"/>
    </location>
</feature>
<dbReference type="PANTHER" id="PTHR30619">
    <property type="entry name" value="DNA INTERNALIZATION/COMPETENCE PROTEIN COMEC/REC2"/>
    <property type="match status" value="1"/>
</dbReference>
<dbReference type="Pfam" id="PF03772">
    <property type="entry name" value="Competence"/>
    <property type="match status" value="1"/>
</dbReference>
<evidence type="ECO:0000256" key="1">
    <source>
        <dbReference type="ARBA" id="ARBA00004651"/>
    </source>
</evidence>
<evidence type="ECO:0000256" key="2">
    <source>
        <dbReference type="ARBA" id="ARBA00022475"/>
    </source>
</evidence>
<keyword evidence="9" id="KW-1185">Reference proteome</keyword>
<feature type="transmembrane region" description="Helical" evidence="6">
    <location>
        <begin position="88"/>
        <end position="110"/>
    </location>
</feature>
<keyword evidence="4 6" id="KW-1133">Transmembrane helix</keyword>
<evidence type="ECO:0000256" key="3">
    <source>
        <dbReference type="ARBA" id="ARBA00022692"/>
    </source>
</evidence>
<dbReference type="KEGG" id="mlv:CVS47_01533"/>
<feature type="domain" description="Metallo-beta-lactamase" evidence="7">
    <location>
        <begin position="570"/>
        <end position="749"/>
    </location>
</feature>
<feature type="transmembrane region" description="Helical" evidence="6">
    <location>
        <begin position="333"/>
        <end position="359"/>
    </location>
</feature>
<keyword evidence="5 6" id="KW-0472">Membrane</keyword>
<sequence>MTTPAHAVPAVARGRRRTLRALRTAPVALTTWAVAGWTTIEPAAGPGVALTLWASALVALGVLALRIARRPRGDRDVIDSAGERRRRIAVVLVVVTLSTAAAAASSVVLAQPARDAAAALPISGGRAVSVLVTVTGKVERWGSDRLAFDAQAQRVAIGAQRFAVDVPVAVILAADDLDPGGLTDVGAVVEVGGTVRPADPGDRAVLDVTAAGPLEVRSPPEGAVGAAADLRTSLVAAADGLPPPGAGLLPGLAVGDTSAVDADLDVAMKASSLSHLTAVSGANCALVVGLAFAAASALGLRRGLRVAAGLSVLAGFVLLVTPEPSVVRAAAMAAVAMIAVLVGRTGAGTAVVSLAVAIILVLDPWLAGSLGFALSTVATASLLLFARPLATGLGRWMPRPVALALSVPLAAQLACGPLLVLITPVVPLYGVVANLLAAPAAPLATVIGLAACLSAPLPLVQSGLAALAWLPAAWIAGTAQTFAALPGNAVPWLGGWAGVAALALLGLALGIVIVGRRTDAARWHRIVSALSATSLAVVVGTTAGGAALSGPVGGLTVPAAWAIAVCDVGQGDAVVVRSHEATALIDTGPDPTPLAVCLDRLGIARIDLLVLTHFDLDHAGGAASLAGRVGLVVHGPPADAADSRLLTDLRGGGAVVSEVHAGSRGVLGGAMWRVLWPRAGSKAFPPGNDAGVVVDIRGGGVPTSLFLADLSGLAQRALARAGTLDTPYEVVKVAHHGSGDQDPALYRTLGAAVALIPVGLDNDYGHPRAETLAILSDTRMAVARSDRNGMICVWSADGVLQVWRERGG</sequence>
<keyword evidence="3 6" id="KW-0812">Transmembrane</keyword>
<dbReference type="EMBL" id="CP031423">
    <property type="protein sequence ID" value="AZS36913.1"/>
    <property type="molecule type" value="Genomic_DNA"/>
</dbReference>
<feature type="transmembrane region" description="Helical" evidence="6">
    <location>
        <begin position="21"/>
        <end position="40"/>
    </location>
</feature>